<dbReference type="HOGENOM" id="CLU_064992_3_0_2"/>
<keyword evidence="7" id="KW-1185">Reference proteome</keyword>
<dbReference type="SUPFAM" id="SSF54791">
    <property type="entry name" value="Eukaryotic type KH-domain (KH-domain type I)"/>
    <property type="match status" value="2"/>
</dbReference>
<feature type="domain" description="K Homology" evidence="5">
    <location>
        <begin position="9"/>
        <end position="78"/>
    </location>
</feature>
<keyword evidence="3 4" id="KW-0694">RNA-binding</keyword>
<dbReference type="EMBL" id="CP009149">
    <property type="protein sequence ID" value="AIJ06197.1"/>
    <property type="molecule type" value="Genomic_DNA"/>
</dbReference>
<dbReference type="AlphaFoldDB" id="A0A076LH33"/>
<dbReference type="SMART" id="SM00322">
    <property type="entry name" value="KH"/>
    <property type="match status" value="2"/>
</dbReference>
<dbReference type="PANTHER" id="PTHR12826">
    <property type="entry name" value="RIBONUCLEASE Y"/>
    <property type="match status" value="1"/>
</dbReference>
<keyword evidence="2" id="KW-0548">Nucleotidyltransferase</keyword>
<dbReference type="GO" id="GO:0016779">
    <property type="term" value="F:nucleotidyltransferase activity"/>
    <property type="evidence" value="ECO:0007669"/>
    <property type="project" value="UniProtKB-KW"/>
</dbReference>
<dbReference type="InterPro" id="IPR019964">
    <property type="entry name" value="KH_domain_protein_archaea"/>
</dbReference>
<dbReference type="PANTHER" id="PTHR12826:SF13">
    <property type="entry name" value="RNA-BINDING PROTEIN PNO1"/>
    <property type="match status" value="1"/>
</dbReference>
<gene>
    <name evidence="6" type="ORF">JH146_1355</name>
</gene>
<dbReference type="GO" id="GO:0003723">
    <property type="term" value="F:RNA binding"/>
    <property type="evidence" value="ECO:0007669"/>
    <property type="project" value="UniProtKB-UniRule"/>
</dbReference>
<dbReference type="Pfam" id="PF22891">
    <property type="entry name" value="KH_PNO1_2nd"/>
    <property type="match status" value="1"/>
</dbReference>
<evidence type="ECO:0000256" key="1">
    <source>
        <dbReference type="ARBA" id="ARBA00022679"/>
    </source>
</evidence>
<evidence type="ECO:0000259" key="5">
    <source>
        <dbReference type="SMART" id="SM00322"/>
    </source>
</evidence>
<dbReference type="CDD" id="cd22389">
    <property type="entry name" value="KH-I_Dim2p_like_rpt1"/>
    <property type="match status" value="1"/>
</dbReference>
<organism evidence="6 7">
    <name type="scientific">Methanocaldococcus bathoardescens</name>
    <dbReference type="NCBI Taxonomy" id="1301915"/>
    <lineage>
        <taxon>Archaea</taxon>
        <taxon>Methanobacteriati</taxon>
        <taxon>Methanobacteriota</taxon>
        <taxon>Methanomada group</taxon>
        <taxon>Methanococci</taxon>
        <taxon>Methanococcales</taxon>
        <taxon>Methanocaldococcaceae</taxon>
        <taxon>Methanocaldococcus</taxon>
    </lineage>
</organism>
<name>A0A076LH33_9EURY</name>
<dbReference type="InterPro" id="IPR036612">
    <property type="entry name" value="KH_dom_type_1_sf"/>
</dbReference>
<evidence type="ECO:0000313" key="7">
    <source>
        <dbReference type="Proteomes" id="UP000028781"/>
    </source>
</evidence>
<dbReference type="InterPro" id="IPR004087">
    <property type="entry name" value="KH_dom"/>
</dbReference>
<protein>
    <submittedName>
        <fullName evidence="6">KH domain protein</fullName>
    </submittedName>
</protein>
<dbReference type="OrthoDB" id="7870at2157"/>
<accession>A0A076LH33</accession>
<dbReference type="InterPro" id="IPR004088">
    <property type="entry name" value="KH_dom_type_1"/>
</dbReference>
<reference evidence="6 7" key="1">
    <citation type="journal article" date="2015" name="Int. J. Syst. Evol. Microbiol.">
        <title>M ethanocaldococcus bathoardescens sp. nov., a hyperthermophilic methanogen isolated from a volcanically active deep-sea hydrothermal vent.</title>
        <authorList>
            <person name="Stewart L.C."/>
            <person name="Jung J.H."/>
            <person name="Kim Y.T."/>
            <person name="Kwon S.W."/>
            <person name="Park C.S."/>
            <person name="Holden J.F."/>
        </authorList>
    </citation>
    <scope>NUCLEOTIDE SEQUENCE [LARGE SCALE GENOMIC DNA]</scope>
    <source>
        <strain evidence="6 7">JH146</strain>
    </source>
</reference>
<dbReference type="NCBIfam" id="TIGR03665">
    <property type="entry name" value="arCOG04150"/>
    <property type="match status" value="1"/>
</dbReference>
<keyword evidence="1" id="KW-0808">Transferase</keyword>
<sequence>MVFGNIGQDKNIEILKIPRERVGVLIGKKGSVKKTIEKELGVKLEIDEDGTVTIYGTDKQKDPLAVWKAKDIVRAIGRGFNPEIALKLVSDEYVLEVIDIEDYASSENGVRRLKGRVIGKEGKSRRYIEELTGANVSVYGKTVAIVGEHEPVQIAKEAVEMLLRGASHAKTFKFLERERQKIKRTRFELWKKKNEVDELYEKMNPNYDDVEFEEDKEEEE</sequence>
<dbReference type="InterPro" id="IPR055211">
    <property type="entry name" value="KH_PNO1_2nd"/>
</dbReference>
<evidence type="ECO:0000256" key="2">
    <source>
        <dbReference type="ARBA" id="ARBA00022695"/>
    </source>
</evidence>
<evidence type="ECO:0000256" key="4">
    <source>
        <dbReference type="PROSITE-ProRule" id="PRU00117"/>
    </source>
</evidence>
<dbReference type="CDD" id="cd22390">
    <property type="entry name" value="KH-I_Dim2p_like_rpt2"/>
    <property type="match status" value="1"/>
</dbReference>
<proteinExistence type="predicted"/>
<dbReference type="KEGG" id="mjh:JH146_1355"/>
<evidence type="ECO:0000256" key="3">
    <source>
        <dbReference type="ARBA" id="ARBA00022884"/>
    </source>
</evidence>
<dbReference type="NCBIfam" id="NF010327">
    <property type="entry name" value="PRK13763.1-2"/>
    <property type="match status" value="1"/>
</dbReference>
<dbReference type="PROSITE" id="PS50084">
    <property type="entry name" value="KH_TYPE_1"/>
    <property type="match status" value="2"/>
</dbReference>
<dbReference type="Proteomes" id="UP000028781">
    <property type="component" value="Chromosome"/>
</dbReference>
<feature type="domain" description="K Homology" evidence="5">
    <location>
        <begin position="92"/>
        <end position="164"/>
    </location>
</feature>
<dbReference type="Pfam" id="PF00013">
    <property type="entry name" value="KH_1"/>
    <property type="match status" value="1"/>
</dbReference>
<dbReference type="STRING" id="1301915.JH146_1355"/>
<dbReference type="FunFam" id="3.30.1370.10:FF:000001">
    <property type="entry name" value="Polyribonucleotide nucleotidyltransferase"/>
    <property type="match status" value="1"/>
</dbReference>
<dbReference type="GeneID" id="24891985"/>
<evidence type="ECO:0000313" key="6">
    <source>
        <dbReference type="EMBL" id="AIJ06197.1"/>
    </source>
</evidence>
<dbReference type="FunFam" id="3.30.1370.10:FF:000076">
    <property type="entry name" value="KH domain protein"/>
    <property type="match status" value="1"/>
</dbReference>
<dbReference type="Gene3D" id="3.30.1370.10">
    <property type="entry name" value="K Homology domain, type 1"/>
    <property type="match status" value="2"/>
</dbReference>
<dbReference type="RefSeq" id="WP_048202295.1">
    <property type="nucleotide sequence ID" value="NZ_CP009149.1"/>
</dbReference>